<feature type="transmembrane region" description="Helical" evidence="1">
    <location>
        <begin position="32"/>
        <end position="51"/>
    </location>
</feature>
<dbReference type="Proteomes" id="UP000800097">
    <property type="component" value="Unassembled WGS sequence"/>
</dbReference>
<gene>
    <name evidence="2" type="ORF">EI97DRAFT_184135</name>
</gene>
<sequence length="120" mass="13463">MIHRRIESLSSGQSRSSIFGKPVIHDTLKSGWIVSFLVLVSFSVPAAAAALEGRIMGLRAFGLAREALRALLCLLWGMRLRLFYPFWFRFFCLSVIGAVVVWQRKQHVQMGGSLGEGRCH</sequence>
<reference evidence="2" key="1">
    <citation type="journal article" date="2020" name="Stud. Mycol.">
        <title>101 Dothideomycetes genomes: a test case for predicting lifestyles and emergence of pathogens.</title>
        <authorList>
            <person name="Haridas S."/>
            <person name="Albert R."/>
            <person name="Binder M."/>
            <person name="Bloem J."/>
            <person name="Labutti K."/>
            <person name="Salamov A."/>
            <person name="Andreopoulos B."/>
            <person name="Baker S."/>
            <person name="Barry K."/>
            <person name="Bills G."/>
            <person name="Bluhm B."/>
            <person name="Cannon C."/>
            <person name="Castanera R."/>
            <person name="Culley D."/>
            <person name="Daum C."/>
            <person name="Ezra D."/>
            <person name="Gonzalez J."/>
            <person name="Henrissat B."/>
            <person name="Kuo A."/>
            <person name="Liang C."/>
            <person name="Lipzen A."/>
            <person name="Lutzoni F."/>
            <person name="Magnuson J."/>
            <person name="Mondo S."/>
            <person name="Nolan M."/>
            <person name="Ohm R."/>
            <person name="Pangilinan J."/>
            <person name="Park H.-J."/>
            <person name="Ramirez L."/>
            <person name="Alfaro M."/>
            <person name="Sun H."/>
            <person name="Tritt A."/>
            <person name="Yoshinaga Y."/>
            <person name="Zwiers L.-H."/>
            <person name="Turgeon B."/>
            <person name="Goodwin S."/>
            <person name="Spatafora J."/>
            <person name="Crous P."/>
            <person name="Grigoriev I."/>
        </authorList>
    </citation>
    <scope>NUCLEOTIDE SEQUENCE</scope>
    <source>
        <strain evidence="2">CBS 379.55</strain>
    </source>
</reference>
<keyword evidence="1" id="KW-0472">Membrane</keyword>
<evidence type="ECO:0000313" key="3">
    <source>
        <dbReference type="Proteomes" id="UP000800097"/>
    </source>
</evidence>
<keyword evidence="1" id="KW-0812">Transmembrane</keyword>
<accession>A0A6A6JUB0</accession>
<proteinExistence type="predicted"/>
<keyword evidence="3" id="KW-1185">Reference proteome</keyword>
<dbReference type="EMBL" id="ML986486">
    <property type="protein sequence ID" value="KAF2279693.1"/>
    <property type="molecule type" value="Genomic_DNA"/>
</dbReference>
<dbReference type="GeneID" id="54546715"/>
<dbReference type="AlphaFoldDB" id="A0A6A6JUB0"/>
<dbReference type="RefSeq" id="XP_033657232.1">
    <property type="nucleotide sequence ID" value="XM_033793540.1"/>
</dbReference>
<feature type="transmembrane region" description="Helical" evidence="1">
    <location>
        <begin position="84"/>
        <end position="102"/>
    </location>
</feature>
<keyword evidence="1" id="KW-1133">Transmembrane helix</keyword>
<evidence type="ECO:0000313" key="2">
    <source>
        <dbReference type="EMBL" id="KAF2279693.1"/>
    </source>
</evidence>
<organism evidence="2 3">
    <name type="scientific">Westerdykella ornata</name>
    <dbReference type="NCBI Taxonomy" id="318751"/>
    <lineage>
        <taxon>Eukaryota</taxon>
        <taxon>Fungi</taxon>
        <taxon>Dikarya</taxon>
        <taxon>Ascomycota</taxon>
        <taxon>Pezizomycotina</taxon>
        <taxon>Dothideomycetes</taxon>
        <taxon>Pleosporomycetidae</taxon>
        <taxon>Pleosporales</taxon>
        <taxon>Sporormiaceae</taxon>
        <taxon>Westerdykella</taxon>
    </lineage>
</organism>
<evidence type="ECO:0000256" key="1">
    <source>
        <dbReference type="SAM" id="Phobius"/>
    </source>
</evidence>
<name>A0A6A6JUB0_WESOR</name>
<protein>
    <submittedName>
        <fullName evidence="2">Uncharacterized protein</fullName>
    </submittedName>
</protein>